<organism evidence="4 5">
    <name type="scientific">Melghirimyces thermohalophilus</name>
    <dbReference type="NCBI Taxonomy" id="1236220"/>
    <lineage>
        <taxon>Bacteria</taxon>
        <taxon>Bacillati</taxon>
        <taxon>Bacillota</taxon>
        <taxon>Bacilli</taxon>
        <taxon>Bacillales</taxon>
        <taxon>Thermoactinomycetaceae</taxon>
        <taxon>Melghirimyces</taxon>
    </lineage>
</organism>
<name>A0A1G6L8U9_9BACL</name>
<proteinExistence type="predicted"/>
<feature type="domain" description="Thioredoxin" evidence="3">
    <location>
        <begin position="68"/>
        <end position="207"/>
    </location>
</feature>
<evidence type="ECO:0000259" key="3">
    <source>
        <dbReference type="PROSITE" id="PS51352"/>
    </source>
</evidence>
<dbReference type="InterPro" id="IPR013766">
    <property type="entry name" value="Thioredoxin_domain"/>
</dbReference>
<dbReference type="SUPFAM" id="SSF52833">
    <property type="entry name" value="Thioredoxin-like"/>
    <property type="match status" value="1"/>
</dbReference>
<dbReference type="Proteomes" id="UP000199387">
    <property type="component" value="Unassembled WGS sequence"/>
</dbReference>
<dbReference type="InterPro" id="IPR000866">
    <property type="entry name" value="AhpC/TSA"/>
</dbReference>
<feature type="region of interest" description="Disordered" evidence="2">
    <location>
        <begin position="26"/>
        <end position="69"/>
    </location>
</feature>
<dbReference type="Pfam" id="PF00578">
    <property type="entry name" value="AhpC-TSA"/>
    <property type="match status" value="1"/>
</dbReference>
<sequence>MRKRVLWRNLLVGVVILGAVAGAVWTSGGQNSSEQNTSESDRSTADQENASAKDNAKGAQGPARDQQAAKRFQAPDFTLKTLEGEEVTLSENDGKPSIINLWASWCPPCKVEMPHIQEAYEKYGDQVHFHMVNLTSLDNKKKMKKYVKKEQFTFPILLDETGEVGEKYQAFSIPQTYVVNEKGEVIQKITGAMSKEQLQEIMEDLTS</sequence>
<dbReference type="PANTHER" id="PTHR42852">
    <property type="entry name" value="THIOL:DISULFIDE INTERCHANGE PROTEIN DSBE"/>
    <property type="match status" value="1"/>
</dbReference>
<keyword evidence="1" id="KW-1015">Disulfide bond</keyword>
<keyword evidence="5" id="KW-1185">Reference proteome</keyword>
<dbReference type="PROSITE" id="PS51352">
    <property type="entry name" value="THIOREDOXIN_2"/>
    <property type="match status" value="1"/>
</dbReference>
<dbReference type="GO" id="GO:0016491">
    <property type="term" value="F:oxidoreductase activity"/>
    <property type="evidence" value="ECO:0007669"/>
    <property type="project" value="InterPro"/>
</dbReference>
<reference evidence="4 5" key="1">
    <citation type="submission" date="2016-10" db="EMBL/GenBank/DDBJ databases">
        <authorList>
            <person name="de Groot N.N."/>
        </authorList>
    </citation>
    <scope>NUCLEOTIDE SEQUENCE [LARGE SCALE GENOMIC DNA]</scope>
    <source>
        <strain evidence="4 5">DSM 45514</strain>
    </source>
</reference>
<evidence type="ECO:0000256" key="2">
    <source>
        <dbReference type="SAM" id="MobiDB-lite"/>
    </source>
</evidence>
<gene>
    <name evidence="4" type="ORF">SAMN04488112_107116</name>
</gene>
<dbReference type="PANTHER" id="PTHR42852:SF17">
    <property type="entry name" value="THIOREDOXIN-LIKE PROTEIN HI_1115"/>
    <property type="match status" value="1"/>
</dbReference>
<dbReference type="EMBL" id="FMZA01000007">
    <property type="protein sequence ID" value="SDC39792.1"/>
    <property type="molecule type" value="Genomic_DNA"/>
</dbReference>
<dbReference type="PROSITE" id="PS00194">
    <property type="entry name" value="THIOREDOXIN_1"/>
    <property type="match status" value="1"/>
</dbReference>
<dbReference type="CDD" id="cd02966">
    <property type="entry name" value="TlpA_like_family"/>
    <property type="match status" value="1"/>
</dbReference>
<dbReference type="GO" id="GO:0016209">
    <property type="term" value="F:antioxidant activity"/>
    <property type="evidence" value="ECO:0007669"/>
    <property type="project" value="InterPro"/>
</dbReference>
<dbReference type="RefSeq" id="WP_176757877.1">
    <property type="nucleotide sequence ID" value="NZ_FMZA01000007.1"/>
</dbReference>
<dbReference type="InterPro" id="IPR036249">
    <property type="entry name" value="Thioredoxin-like_sf"/>
</dbReference>
<dbReference type="Gene3D" id="3.40.30.10">
    <property type="entry name" value="Glutaredoxin"/>
    <property type="match status" value="1"/>
</dbReference>
<dbReference type="InterPro" id="IPR017937">
    <property type="entry name" value="Thioredoxin_CS"/>
</dbReference>
<evidence type="ECO:0000313" key="5">
    <source>
        <dbReference type="Proteomes" id="UP000199387"/>
    </source>
</evidence>
<dbReference type="InterPro" id="IPR050553">
    <property type="entry name" value="Thioredoxin_ResA/DsbE_sf"/>
</dbReference>
<feature type="compositionally biased region" description="Polar residues" evidence="2">
    <location>
        <begin position="27"/>
        <end position="38"/>
    </location>
</feature>
<dbReference type="STRING" id="1236220.SAMN04488112_107116"/>
<protein>
    <submittedName>
        <fullName evidence="4">Peroxiredoxin</fullName>
    </submittedName>
</protein>
<dbReference type="AlphaFoldDB" id="A0A1G6L8U9"/>
<accession>A0A1G6L8U9</accession>
<evidence type="ECO:0000313" key="4">
    <source>
        <dbReference type="EMBL" id="SDC39792.1"/>
    </source>
</evidence>
<evidence type="ECO:0000256" key="1">
    <source>
        <dbReference type="ARBA" id="ARBA00023157"/>
    </source>
</evidence>